<dbReference type="EMBL" id="MPBG01000002">
    <property type="protein sequence ID" value="RMI88952.1"/>
    <property type="molecule type" value="Genomic_DNA"/>
</dbReference>
<dbReference type="HAMAP" id="MF_01820">
    <property type="entry name" value="GTPase_RsgA"/>
    <property type="match status" value="1"/>
</dbReference>
<dbReference type="GO" id="GO:0042274">
    <property type="term" value="P:ribosomal small subunit biogenesis"/>
    <property type="evidence" value="ECO:0007669"/>
    <property type="project" value="UniProtKB-UniRule"/>
</dbReference>
<gene>
    <name evidence="7" type="primary">engC</name>
    <name evidence="3" type="synonym">rsgA</name>
    <name evidence="6" type="ORF">PSSA1_v1c1570</name>
    <name evidence="7" type="ORF">PSSA1_v1c1640</name>
</gene>
<accession>A0A421NY53</accession>
<dbReference type="CDD" id="cd01854">
    <property type="entry name" value="YjeQ_EngC"/>
    <property type="match status" value="1"/>
</dbReference>
<dbReference type="PANTHER" id="PTHR32120:SF11">
    <property type="entry name" value="SMALL RIBOSOMAL SUBUNIT BIOGENESIS GTPASE RSGA 1, MITOCHONDRIAL-RELATED"/>
    <property type="match status" value="1"/>
</dbReference>
<dbReference type="KEGG" id="psol:S284_03540"/>
<dbReference type="GO" id="GO:0005737">
    <property type="term" value="C:cytoplasm"/>
    <property type="evidence" value="ECO:0007669"/>
    <property type="project" value="UniProtKB-SubCell"/>
</dbReference>
<dbReference type="STRING" id="69896.S284_03540"/>
<comment type="function">
    <text evidence="3">One of several proteins that assist in the late maturation steps of the functional core of the 30S ribosomal subunit. Helps release RbfA from mature subunits. May play a role in the assembly of ribosomal proteins into the subunit. Circularly permuted GTPase that catalyzes slow GTP hydrolysis, GTPase activity is stimulated by the 30S ribosomal subunit.</text>
</comment>
<keyword evidence="3" id="KW-0479">Metal-binding</keyword>
<dbReference type="PANTHER" id="PTHR32120">
    <property type="entry name" value="SMALL RIBOSOMAL SUBUNIT BIOGENESIS GTPASE RSGA"/>
    <property type="match status" value="1"/>
</dbReference>
<dbReference type="InterPro" id="IPR030378">
    <property type="entry name" value="G_CP_dom"/>
</dbReference>
<evidence type="ECO:0000256" key="3">
    <source>
        <dbReference type="HAMAP-Rule" id="MF_01820"/>
    </source>
</evidence>
<keyword evidence="3" id="KW-0694">RNA-binding</keyword>
<comment type="caution">
    <text evidence="7">The sequence shown here is derived from an EMBL/GenBank/DDBJ whole genome shotgun (WGS) entry which is preliminary data.</text>
</comment>
<evidence type="ECO:0000313" key="8">
    <source>
        <dbReference type="Proteomes" id="UP000283896"/>
    </source>
</evidence>
<feature type="binding site" evidence="3">
    <location>
        <position position="260"/>
    </location>
    <ligand>
        <name>Zn(2+)</name>
        <dbReference type="ChEBI" id="CHEBI:29105"/>
    </ligand>
</feature>
<evidence type="ECO:0000313" key="7">
    <source>
        <dbReference type="EMBL" id="RMI88959.1"/>
    </source>
</evidence>
<reference evidence="8" key="1">
    <citation type="submission" date="2016-11" db="EMBL/GenBank/DDBJ databases">
        <title>Genome sequence of Candidatus Phytoplasma solani strain SA-1.</title>
        <authorList>
            <person name="Haryono M."/>
            <person name="Samarzija I."/>
            <person name="Seruga Music M."/>
            <person name="Hogenhout S."/>
            <person name="Kuo C.-H."/>
        </authorList>
    </citation>
    <scope>NUCLEOTIDE SEQUENCE [LARGE SCALE GENOMIC DNA]</scope>
    <source>
        <strain evidence="8">SA-1</strain>
    </source>
</reference>
<feature type="binding site" evidence="3">
    <location>
        <position position="266"/>
    </location>
    <ligand>
        <name>Zn(2+)</name>
        <dbReference type="ChEBI" id="CHEBI:29105"/>
    </ligand>
</feature>
<evidence type="ECO:0000256" key="1">
    <source>
        <dbReference type="ARBA" id="ARBA00022741"/>
    </source>
</evidence>
<dbReference type="GO" id="GO:0019843">
    <property type="term" value="F:rRNA binding"/>
    <property type="evidence" value="ECO:0007669"/>
    <property type="project" value="UniProtKB-KW"/>
</dbReference>
<dbReference type="NCBIfam" id="TIGR00157">
    <property type="entry name" value="ribosome small subunit-dependent GTPase A"/>
    <property type="match status" value="1"/>
</dbReference>
<dbReference type="RefSeq" id="WP_023161476.1">
    <property type="nucleotide sequence ID" value="NC_022588.1"/>
</dbReference>
<feature type="binding site" evidence="3">
    <location>
        <position position="274"/>
    </location>
    <ligand>
        <name>Zn(2+)</name>
        <dbReference type="ChEBI" id="CHEBI:29105"/>
    </ligand>
</feature>
<name>A0A421NY53_9MOLU</name>
<dbReference type="AlphaFoldDB" id="A0A421NY53"/>
<dbReference type="SUPFAM" id="SSF52540">
    <property type="entry name" value="P-loop containing nucleoside triphosphate hydrolases"/>
    <property type="match status" value="1"/>
</dbReference>
<feature type="binding site" evidence="3">
    <location>
        <begin position="179"/>
        <end position="187"/>
    </location>
    <ligand>
        <name>GTP</name>
        <dbReference type="ChEBI" id="CHEBI:37565"/>
    </ligand>
</feature>
<dbReference type="Proteomes" id="UP000283896">
    <property type="component" value="Unassembled WGS sequence"/>
</dbReference>
<feature type="domain" description="EngC GTPase" evidence="4">
    <location>
        <begin position="86"/>
        <end position="234"/>
    </location>
</feature>
<organism evidence="7 8">
    <name type="scientific">Candidatus Phytoplasma solani</name>
    <dbReference type="NCBI Taxonomy" id="69896"/>
    <lineage>
        <taxon>Bacteria</taxon>
        <taxon>Bacillati</taxon>
        <taxon>Mycoplasmatota</taxon>
        <taxon>Mollicutes</taxon>
        <taxon>Acholeplasmatales</taxon>
        <taxon>Acholeplasmataceae</taxon>
        <taxon>Candidatus Phytoplasma</taxon>
        <taxon>16SrXII (Stolbur group)</taxon>
    </lineage>
</organism>
<feature type="domain" description="CP-type G" evidence="5">
    <location>
        <begin position="77"/>
        <end position="236"/>
    </location>
</feature>
<dbReference type="EMBL" id="MPBG01000002">
    <property type="protein sequence ID" value="RMI88959.1"/>
    <property type="molecule type" value="Genomic_DNA"/>
</dbReference>
<comment type="similarity">
    <text evidence="3">Belongs to the TRAFAC class YlqF/YawG GTPase family. RsgA subfamily.</text>
</comment>
<evidence type="ECO:0000256" key="2">
    <source>
        <dbReference type="ARBA" id="ARBA00023134"/>
    </source>
</evidence>
<dbReference type="GO" id="GO:0003924">
    <property type="term" value="F:GTPase activity"/>
    <property type="evidence" value="ECO:0007669"/>
    <property type="project" value="UniProtKB-UniRule"/>
</dbReference>
<keyword evidence="3" id="KW-0378">Hydrolase</keyword>
<comment type="subcellular location">
    <subcellularLocation>
        <location evidence="3">Cytoplasm</location>
    </subcellularLocation>
</comment>
<dbReference type="InterPro" id="IPR010914">
    <property type="entry name" value="RsgA_GTPase_dom"/>
</dbReference>
<dbReference type="InterPro" id="IPR004881">
    <property type="entry name" value="Ribosome_biogen_GTPase_RsgA"/>
</dbReference>
<protein>
    <recommendedName>
        <fullName evidence="3">Small ribosomal subunit biogenesis GTPase RsgA</fullName>
        <ecNumber evidence="3">3.6.1.-</ecNumber>
    </recommendedName>
</protein>
<dbReference type="Gene3D" id="3.40.50.300">
    <property type="entry name" value="P-loop containing nucleotide triphosphate hydrolases"/>
    <property type="match status" value="1"/>
</dbReference>
<keyword evidence="8" id="KW-1185">Reference proteome</keyword>
<dbReference type="PROSITE" id="PS51721">
    <property type="entry name" value="G_CP"/>
    <property type="match status" value="1"/>
</dbReference>
<keyword evidence="2 3" id="KW-0342">GTP-binding</keyword>
<evidence type="ECO:0000259" key="4">
    <source>
        <dbReference type="PROSITE" id="PS50936"/>
    </source>
</evidence>
<comment type="cofactor">
    <cofactor evidence="3">
        <name>Zn(2+)</name>
        <dbReference type="ChEBI" id="CHEBI:29105"/>
    </cofactor>
    <text evidence="3">Binds 1 zinc ion per subunit.</text>
</comment>
<reference evidence="7" key="2">
    <citation type="journal article" date="2019" name="Syst. Appl. Microbiol.">
        <title>The genome of 'Candidatus Phytoplasma solani' strain SA-1 is highly dynamic and prone to adopting foreign sequences.</title>
        <authorList>
            <person name="Music M.S."/>
            <person name="Samarzija I."/>
            <person name="Hogenhout S.A."/>
            <person name="Haryono M."/>
            <person name="Cho S.T."/>
            <person name="Kuo C.H."/>
        </authorList>
    </citation>
    <scope>NUCLEOTIDE SEQUENCE</scope>
    <source>
        <strain evidence="7">SA-1</strain>
    </source>
</reference>
<dbReference type="GO" id="GO:0046872">
    <property type="term" value="F:metal ion binding"/>
    <property type="evidence" value="ECO:0007669"/>
    <property type="project" value="UniProtKB-KW"/>
</dbReference>
<sequence length="306" mass="35433">MTKALVIRFLAGIYYIQDLKTQTILEAKKRGTLKNANLSQNNQSKNNRHEENIKVGDIVVYEFCHDKYFIHTILPRKNKLKRPNIANIDQVLLVFSLVKPNFQTLLLDKFLLILAQQQLNLILVFSKIDLLDKNTLTQIKKQINYYNQFYLCYYVNSKQLIGIDVLKNIFKKKITVLAGQTGVGKSTLLKALIPDAYLKTQEISESLGRGKHTTKNAQLYPFNHGFIVDTPGFSKLDLSGFVYQDLKNFYFDFVPYTQNCFFGNNCLHLQEEKCGVKTALANGKIMASRYTNYLYFVNEIKKKRKR</sequence>
<keyword evidence="1 3" id="KW-0547">Nucleotide-binding</keyword>
<evidence type="ECO:0000313" key="6">
    <source>
        <dbReference type="EMBL" id="RMI88952.1"/>
    </source>
</evidence>
<dbReference type="Pfam" id="PF03193">
    <property type="entry name" value="RsgA_GTPase"/>
    <property type="match status" value="1"/>
</dbReference>
<keyword evidence="3" id="KW-0690">Ribosome biogenesis</keyword>
<dbReference type="PROSITE" id="PS50936">
    <property type="entry name" value="ENGC_GTPASE"/>
    <property type="match status" value="1"/>
</dbReference>
<keyword evidence="3" id="KW-0862">Zinc</keyword>
<dbReference type="GO" id="GO:0005525">
    <property type="term" value="F:GTP binding"/>
    <property type="evidence" value="ECO:0007669"/>
    <property type="project" value="UniProtKB-UniRule"/>
</dbReference>
<dbReference type="InterPro" id="IPR027417">
    <property type="entry name" value="P-loop_NTPase"/>
</dbReference>
<dbReference type="EC" id="3.6.1.-" evidence="3"/>
<keyword evidence="3" id="KW-0699">rRNA-binding</keyword>
<keyword evidence="3" id="KW-0963">Cytoplasm</keyword>
<feature type="binding site" evidence="3">
    <location>
        <begin position="126"/>
        <end position="129"/>
    </location>
    <ligand>
        <name>GTP</name>
        <dbReference type="ChEBI" id="CHEBI:37565"/>
    </ligand>
</feature>
<evidence type="ECO:0000259" key="5">
    <source>
        <dbReference type="PROSITE" id="PS51721"/>
    </source>
</evidence>
<dbReference type="Gene3D" id="1.10.40.50">
    <property type="entry name" value="Probable gtpase engc, domain 3"/>
    <property type="match status" value="1"/>
</dbReference>
<feature type="binding site" evidence="3">
    <location>
        <position position="268"/>
    </location>
    <ligand>
        <name>Zn(2+)</name>
        <dbReference type="ChEBI" id="CHEBI:29105"/>
    </ligand>
</feature>
<comment type="subunit">
    <text evidence="3">Monomer. Associates with 30S ribosomal subunit, binds 16S rRNA.</text>
</comment>
<dbReference type="OrthoDB" id="9809485at2"/>
<proteinExistence type="inferred from homology"/>